<dbReference type="EMBL" id="NRRV01000015">
    <property type="protein sequence ID" value="MBK1630747.1"/>
    <property type="molecule type" value="Genomic_DNA"/>
</dbReference>
<dbReference type="Proteomes" id="UP000748752">
    <property type="component" value="Unassembled WGS sequence"/>
</dbReference>
<feature type="transmembrane region" description="Helical" evidence="1">
    <location>
        <begin position="40"/>
        <end position="61"/>
    </location>
</feature>
<evidence type="ECO:0000313" key="2">
    <source>
        <dbReference type="EMBL" id="MBK1630747.1"/>
    </source>
</evidence>
<proteinExistence type="predicted"/>
<evidence type="ECO:0000313" key="3">
    <source>
        <dbReference type="Proteomes" id="UP000748752"/>
    </source>
</evidence>
<keyword evidence="1" id="KW-0472">Membrane</keyword>
<evidence type="ECO:0000256" key="1">
    <source>
        <dbReference type="SAM" id="Phobius"/>
    </source>
</evidence>
<keyword evidence="1" id="KW-1133">Transmembrane helix</keyword>
<gene>
    <name evidence="2" type="ORF">CKO31_08315</name>
</gene>
<reference evidence="2 3" key="1">
    <citation type="journal article" date="2020" name="Microorganisms">
        <title>Osmotic Adaptation and Compatible Solute Biosynthesis of Phototrophic Bacteria as Revealed from Genome Analyses.</title>
        <authorList>
            <person name="Imhoff J.F."/>
            <person name="Rahn T."/>
            <person name="Kunzel S."/>
            <person name="Keller A."/>
            <person name="Neulinger S.C."/>
        </authorList>
    </citation>
    <scope>NUCLEOTIDE SEQUENCE [LARGE SCALE GENOMIC DNA]</scope>
    <source>
        <strain evidence="2 3">DSM 6210</strain>
    </source>
</reference>
<sequence length="73" mass="7479">MLNCRSMRVVVIVSGLLLAAGLLLGLVAVAAPLTMAYTQMALMLVLAGAAVLSVAFVDALLPGADQRLDGCQH</sequence>
<name>A0ABS1CFY9_9GAMM</name>
<keyword evidence="3" id="KW-1185">Reference proteome</keyword>
<keyword evidence="1" id="KW-0812">Transmembrane</keyword>
<organism evidence="2 3">
    <name type="scientific">Thiohalocapsa halophila</name>
    <dbReference type="NCBI Taxonomy" id="69359"/>
    <lineage>
        <taxon>Bacteria</taxon>
        <taxon>Pseudomonadati</taxon>
        <taxon>Pseudomonadota</taxon>
        <taxon>Gammaproteobacteria</taxon>
        <taxon>Chromatiales</taxon>
        <taxon>Chromatiaceae</taxon>
        <taxon>Thiohalocapsa</taxon>
    </lineage>
</organism>
<dbReference type="RefSeq" id="WP_200235919.1">
    <property type="nucleotide sequence ID" value="NZ_NRRV01000015.1"/>
</dbReference>
<accession>A0ABS1CFY9</accession>
<comment type="caution">
    <text evidence="2">The sequence shown here is derived from an EMBL/GenBank/DDBJ whole genome shotgun (WGS) entry which is preliminary data.</text>
</comment>
<protein>
    <submittedName>
        <fullName evidence="2">Uncharacterized protein</fullName>
    </submittedName>
</protein>